<dbReference type="InterPro" id="IPR051536">
    <property type="entry name" value="UDG_Type-4/5"/>
</dbReference>
<dbReference type="PANTHER" id="PTHR33693:SF1">
    <property type="entry name" value="TYPE-4 URACIL-DNA GLYCOSYLASE"/>
    <property type="match status" value="1"/>
</dbReference>
<dbReference type="Pfam" id="PF03167">
    <property type="entry name" value="UDG"/>
    <property type="match status" value="1"/>
</dbReference>
<dbReference type="RefSeq" id="WP_368278497.1">
    <property type="nucleotide sequence ID" value="NZ_WUUT01000006.1"/>
</dbReference>
<dbReference type="GO" id="GO:0051539">
    <property type="term" value="F:4 iron, 4 sulfur cluster binding"/>
    <property type="evidence" value="ECO:0007669"/>
    <property type="project" value="UniProtKB-KW"/>
</dbReference>
<dbReference type="GO" id="GO:0097506">
    <property type="term" value="F:deaminated base DNA N-glycosylase activity"/>
    <property type="evidence" value="ECO:0007669"/>
    <property type="project" value="UniProtKB-ARBA"/>
</dbReference>
<evidence type="ECO:0000256" key="3">
    <source>
        <dbReference type="ARBA" id="ARBA00022763"/>
    </source>
</evidence>
<dbReference type="Gene3D" id="3.40.470.10">
    <property type="entry name" value="Uracil-DNA glycosylase-like domain"/>
    <property type="match status" value="1"/>
</dbReference>
<keyword evidence="4" id="KW-0378">Hydrolase</keyword>
<keyword evidence="3" id="KW-0227">DNA damage</keyword>
<dbReference type="EMBL" id="WUUT01000006">
    <property type="protein sequence ID" value="MXR52727.1"/>
    <property type="molecule type" value="Genomic_DNA"/>
</dbReference>
<evidence type="ECO:0000256" key="6">
    <source>
        <dbReference type="ARBA" id="ARBA00023014"/>
    </source>
</evidence>
<evidence type="ECO:0000259" key="8">
    <source>
        <dbReference type="Pfam" id="PF03167"/>
    </source>
</evidence>
<keyword evidence="6" id="KW-0411">Iron-sulfur</keyword>
<keyword evidence="2" id="KW-0479">Metal-binding</keyword>
<name>A0A6B0T703_9EURY</name>
<dbReference type="GO" id="GO:0006281">
    <property type="term" value="P:DNA repair"/>
    <property type="evidence" value="ECO:0007669"/>
    <property type="project" value="UniProtKB-KW"/>
</dbReference>
<organism evidence="9 10">
    <name type="scientific">Halovenus carboxidivorans</name>
    <dbReference type="NCBI Taxonomy" id="2692199"/>
    <lineage>
        <taxon>Archaea</taxon>
        <taxon>Methanobacteriati</taxon>
        <taxon>Methanobacteriota</taxon>
        <taxon>Stenosarchaea group</taxon>
        <taxon>Halobacteria</taxon>
        <taxon>Halobacteriales</taxon>
        <taxon>Haloarculaceae</taxon>
        <taxon>Halovenus</taxon>
    </lineage>
</organism>
<accession>A0A6B0T703</accession>
<dbReference type="GO" id="GO:0046872">
    <property type="term" value="F:metal ion binding"/>
    <property type="evidence" value="ECO:0007669"/>
    <property type="project" value="UniProtKB-KW"/>
</dbReference>
<evidence type="ECO:0000256" key="2">
    <source>
        <dbReference type="ARBA" id="ARBA00022723"/>
    </source>
</evidence>
<evidence type="ECO:0000256" key="5">
    <source>
        <dbReference type="ARBA" id="ARBA00023004"/>
    </source>
</evidence>
<dbReference type="SUPFAM" id="SSF52141">
    <property type="entry name" value="Uracil-DNA glycosylase-like"/>
    <property type="match status" value="1"/>
</dbReference>
<comment type="caution">
    <text evidence="9">The sequence shown here is derived from an EMBL/GenBank/DDBJ whole genome shotgun (WGS) entry which is preliminary data.</text>
</comment>
<protein>
    <submittedName>
        <fullName evidence="9">Uracil-DNA glycosylase</fullName>
    </submittedName>
</protein>
<evidence type="ECO:0000313" key="9">
    <source>
        <dbReference type="EMBL" id="MXR52727.1"/>
    </source>
</evidence>
<dbReference type="PANTHER" id="PTHR33693">
    <property type="entry name" value="TYPE-5 URACIL-DNA GLYCOSYLASE"/>
    <property type="match status" value="1"/>
</dbReference>
<evidence type="ECO:0000256" key="1">
    <source>
        <dbReference type="ARBA" id="ARBA00022485"/>
    </source>
</evidence>
<dbReference type="InterPro" id="IPR036895">
    <property type="entry name" value="Uracil-DNA_glycosylase-like_sf"/>
</dbReference>
<keyword evidence="7" id="KW-0234">DNA repair</keyword>
<keyword evidence="10" id="KW-1185">Reference proteome</keyword>
<evidence type="ECO:0000256" key="7">
    <source>
        <dbReference type="ARBA" id="ARBA00023204"/>
    </source>
</evidence>
<gene>
    <name evidence="9" type="ORF">GRX03_14075</name>
</gene>
<proteinExistence type="predicted"/>
<sequence length="211" mass="23595">MEFIADRSRNPFDMDPPCERFVPGYGVTDADFHVIGDHPGVHGGLATGIPFTDMPWSERFFDALREGGLLPAADGDGRFDSVQTYFSYLHMCELDGERPDDASYADLEPYFDAELRAITAHVLLPVGKRATAHVFREYTAIDAATVETADLHATEQHGSGWLIVPIKEPATWTDEDERALVDRLRGLLASDYRQISDLGRFQPDGDPYFVR</sequence>
<reference evidence="9 10" key="1">
    <citation type="submission" date="2019-12" db="EMBL/GenBank/DDBJ databases">
        <title>Isolation and characterization of three novel carbon monoxide-oxidizing members of Halobacteria from salione crusts and soils.</title>
        <authorList>
            <person name="Myers M.R."/>
            <person name="King G.M."/>
        </authorList>
    </citation>
    <scope>NUCLEOTIDE SEQUENCE [LARGE SCALE GENOMIC DNA]</scope>
    <source>
        <strain evidence="9 10">WSH3</strain>
    </source>
</reference>
<keyword evidence="5" id="KW-0408">Iron</keyword>
<dbReference type="Proteomes" id="UP000466535">
    <property type="component" value="Unassembled WGS sequence"/>
</dbReference>
<dbReference type="AlphaFoldDB" id="A0A6B0T703"/>
<evidence type="ECO:0000313" key="10">
    <source>
        <dbReference type="Proteomes" id="UP000466535"/>
    </source>
</evidence>
<feature type="domain" description="Uracil-DNA glycosylase-like" evidence="8">
    <location>
        <begin position="23"/>
        <end position="170"/>
    </location>
</feature>
<evidence type="ECO:0000256" key="4">
    <source>
        <dbReference type="ARBA" id="ARBA00022801"/>
    </source>
</evidence>
<dbReference type="InterPro" id="IPR005122">
    <property type="entry name" value="Uracil-DNA_glycosylase-like"/>
</dbReference>
<keyword evidence="1" id="KW-0004">4Fe-4S</keyword>